<feature type="transmembrane region" description="Helical" evidence="5">
    <location>
        <begin position="235"/>
        <end position="260"/>
    </location>
</feature>
<evidence type="ECO:0000313" key="8">
    <source>
        <dbReference type="Proteomes" id="UP000188181"/>
    </source>
</evidence>
<evidence type="ECO:0000256" key="2">
    <source>
        <dbReference type="ARBA" id="ARBA00022692"/>
    </source>
</evidence>
<dbReference type="InterPro" id="IPR039672">
    <property type="entry name" value="MFS_2"/>
</dbReference>
<gene>
    <name evidence="7" type="primary">yicJ_1</name>
    <name evidence="7" type="ORF">SMSP2_00361</name>
</gene>
<protein>
    <submittedName>
        <fullName evidence="7">Inner membrane symporter YicJ</fullName>
    </submittedName>
</protein>
<sequence length="457" mass="50428">MISGNKNDKVSVIEKIGYGLGDTASNIVFQTVMLLLAYFYTDIFGISAAAMGTLFLSVRILDAVTDPLMGAVCDRTNTRWGKFRPYIFLLSVPFAVICVVTFTTPQFSPAGKLIYAYITYSLLMIIYTAINIPYCALGGVITSDSQERVSLNSYRFVLATAGGVIVASCTLPLVRLLGQGNEQKGYQLAMTVFGVFAVVMFLACFFLTKERVFAVSEKKTGILTDIRLIFSNDQWLLIAVLTFMLLISLVLRGSCAAYYIKWYAGRPDLITAFLTTGMVASMIGAAFAASLTRRMPKSKVYILIQISIALVSACMFFVGPANLALIFILFFIVQFFVQMGSPILWAMMADCVEYGELKTGRRVTGLVFSGALFTLKLGMALGGAILGWLLAYFGYQEKADMQTEEAIRGIVLIFTLIPAIGHILVIGIVSRYKLTDDKCRQIRIELENRRVDTHQDI</sequence>
<dbReference type="OrthoDB" id="9764596at2"/>
<feature type="transmembrane region" description="Helical" evidence="5">
    <location>
        <begin position="153"/>
        <end position="174"/>
    </location>
</feature>
<dbReference type="GO" id="GO:0006814">
    <property type="term" value="P:sodium ion transport"/>
    <property type="evidence" value="ECO:0007669"/>
    <property type="project" value="InterPro"/>
</dbReference>
<evidence type="ECO:0000256" key="1">
    <source>
        <dbReference type="ARBA" id="ARBA00009617"/>
    </source>
</evidence>
<evidence type="ECO:0000256" key="4">
    <source>
        <dbReference type="ARBA" id="ARBA00023136"/>
    </source>
</evidence>
<feature type="transmembrane region" description="Helical" evidence="5">
    <location>
        <begin position="186"/>
        <end position="208"/>
    </location>
</feature>
<dbReference type="CDD" id="cd17332">
    <property type="entry name" value="MFS_MelB_like"/>
    <property type="match status" value="1"/>
</dbReference>
<dbReference type="PROSITE" id="PS50850">
    <property type="entry name" value="MFS"/>
    <property type="match status" value="1"/>
</dbReference>
<dbReference type="Gene3D" id="1.20.1250.20">
    <property type="entry name" value="MFS general substrate transporter like domains"/>
    <property type="match status" value="2"/>
</dbReference>
<dbReference type="FunFam" id="1.20.1250.20:FF:000045">
    <property type="entry name" value="Glycoside-pentoside-hexuronide family transporter"/>
    <property type="match status" value="1"/>
</dbReference>
<evidence type="ECO:0000313" key="7">
    <source>
        <dbReference type="EMBL" id="AQQ70024.1"/>
    </source>
</evidence>
<dbReference type="InterPro" id="IPR036259">
    <property type="entry name" value="MFS_trans_sf"/>
</dbReference>
<dbReference type="EMBL" id="CP019646">
    <property type="protein sequence ID" value="AQQ70024.1"/>
    <property type="molecule type" value="Genomic_DNA"/>
</dbReference>
<feature type="transmembrane region" description="Helical" evidence="5">
    <location>
        <begin position="300"/>
        <end position="318"/>
    </location>
</feature>
<dbReference type="InterPro" id="IPR001927">
    <property type="entry name" value="Na/Gal_symport"/>
</dbReference>
<evidence type="ECO:0000259" key="6">
    <source>
        <dbReference type="PROSITE" id="PS50850"/>
    </source>
</evidence>
<dbReference type="GO" id="GO:0005886">
    <property type="term" value="C:plasma membrane"/>
    <property type="evidence" value="ECO:0007669"/>
    <property type="project" value="TreeGrafter"/>
</dbReference>
<feature type="transmembrane region" description="Helical" evidence="5">
    <location>
        <begin position="272"/>
        <end position="291"/>
    </location>
</feature>
<dbReference type="NCBIfam" id="TIGR00792">
    <property type="entry name" value="gph"/>
    <property type="match status" value="1"/>
</dbReference>
<feature type="transmembrane region" description="Helical" evidence="5">
    <location>
        <begin position="366"/>
        <end position="395"/>
    </location>
</feature>
<proteinExistence type="inferred from homology"/>
<evidence type="ECO:0000256" key="3">
    <source>
        <dbReference type="ARBA" id="ARBA00022989"/>
    </source>
</evidence>
<dbReference type="AlphaFoldDB" id="A0A1Q2MBH6"/>
<dbReference type="InterPro" id="IPR020846">
    <property type="entry name" value="MFS_dom"/>
</dbReference>
<feature type="transmembrane region" description="Helical" evidence="5">
    <location>
        <begin position="114"/>
        <end position="141"/>
    </location>
</feature>
<feature type="domain" description="Major facilitator superfamily (MFS) profile" evidence="6">
    <location>
        <begin position="10"/>
        <end position="433"/>
    </location>
</feature>
<comment type="similarity">
    <text evidence="1">Belongs to the sodium:galactoside symporter (TC 2.A.2) family.</text>
</comment>
<reference evidence="8" key="1">
    <citation type="submission" date="2017-02" db="EMBL/GenBank/DDBJ databases">
        <title>Comparative genomics and description of representatives of a novel lineage of planctomycetes thriving in anoxic sediments.</title>
        <authorList>
            <person name="Spring S."/>
            <person name="Bunk B."/>
            <person name="Sproer C."/>
        </authorList>
    </citation>
    <scope>NUCLEOTIDE SEQUENCE [LARGE SCALE GENOMIC DNA]</scope>
    <source>
        <strain evidence="8">SM-Chi-D1</strain>
    </source>
</reference>
<accession>A0A1Q2MBH6</accession>
<keyword evidence="2 5" id="KW-0812">Transmembrane</keyword>
<keyword evidence="8" id="KW-1185">Reference proteome</keyword>
<dbReference type="GO" id="GO:0015293">
    <property type="term" value="F:symporter activity"/>
    <property type="evidence" value="ECO:0007669"/>
    <property type="project" value="InterPro"/>
</dbReference>
<feature type="transmembrane region" description="Helical" evidence="5">
    <location>
        <begin position="407"/>
        <end position="430"/>
    </location>
</feature>
<dbReference type="KEGG" id="pbas:SMSP2_00361"/>
<dbReference type="RefSeq" id="WP_146682318.1">
    <property type="nucleotide sequence ID" value="NZ_CP019646.1"/>
</dbReference>
<dbReference type="Proteomes" id="UP000188181">
    <property type="component" value="Chromosome"/>
</dbReference>
<keyword evidence="4 5" id="KW-0472">Membrane</keyword>
<dbReference type="PANTHER" id="PTHR11328:SF24">
    <property type="entry name" value="MAJOR FACILITATOR SUPERFAMILY (MFS) PROFILE DOMAIN-CONTAINING PROTEIN"/>
    <property type="match status" value="1"/>
</dbReference>
<dbReference type="SUPFAM" id="SSF103473">
    <property type="entry name" value="MFS general substrate transporter"/>
    <property type="match status" value="1"/>
</dbReference>
<feature type="transmembrane region" description="Helical" evidence="5">
    <location>
        <begin position="83"/>
        <end position="102"/>
    </location>
</feature>
<name>A0A1Q2MBH6_9BACT</name>
<dbReference type="GO" id="GO:0008643">
    <property type="term" value="P:carbohydrate transport"/>
    <property type="evidence" value="ECO:0007669"/>
    <property type="project" value="InterPro"/>
</dbReference>
<dbReference type="Pfam" id="PF13347">
    <property type="entry name" value="MFS_2"/>
    <property type="match status" value="1"/>
</dbReference>
<organism evidence="7 8">
    <name type="scientific">Limihaloglobus sulfuriphilus</name>
    <dbReference type="NCBI Taxonomy" id="1851148"/>
    <lineage>
        <taxon>Bacteria</taxon>
        <taxon>Pseudomonadati</taxon>
        <taxon>Planctomycetota</taxon>
        <taxon>Phycisphaerae</taxon>
        <taxon>Sedimentisphaerales</taxon>
        <taxon>Sedimentisphaeraceae</taxon>
        <taxon>Limihaloglobus</taxon>
    </lineage>
</organism>
<feature type="transmembrane region" description="Helical" evidence="5">
    <location>
        <begin position="324"/>
        <end position="345"/>
    </location>
</feature>
<dbReference type="PANTHER" id="PTHR11328">
    <property type="entry name" value="MAJOR FACILITATOR SUPERFAMILY DOMAIN-CONTAINING PROTEIN"/>
    <property type="match status" value="1"/>
</dbReference>
<dbReference type="STRING" id="1851148.SMSP2_00361"/>
<evidence type="ECO:0000256" key="5">
    <source>
        <dbReference type="SAM" id="Phobius"/>
    </source>
</evidence>
<keyword evidence="3 5" id="KW-1133">Transmembrane helix</keyword>